<accession>A0A0F9KND9</accession>
<evidence type="ECO:0000313" key="1">
    <source>
        <dbReference type="EMBL" id="KKM83659.1"/>
    </source>
</evidence>
<organism evidence="1">
    <name type="scientific">marine sediment metagenome</name>
    <dbReference type="NCBI Taxonomy" id="412755"/>
    <lineage>
        <taxon>unclassified sequences</taxon>
        <taxon>metagenomes</taxon>
        <taxon>ecological metagenomes</taxon>
    </lineage>
</organism>
<protein>
    <submittedName>
        <fullName evidence="1">Uncharacterized protein</fullName>
    </submittedName>
</protein>
<gene>
    <name evidence="1" type="ORF">LCGC14_1307130</name>
</gene>
<dbReference type="EMBL" id="LAZR01007680">
    <property type="protein sequence ID" value="KKM83659.1"/>
    <property type="molecule type" value="Genomic_DNA"/>
</dbReference>
<name>A0A0F9KND9_9ZZZZ</name>
<dbReference type="AlphaFoldDB" id="A0A0F9KND9"/>
<comment type="caution">
    <text evidence="1">The sequence shown here is derived from an EMBL/GenBank/DDBJ whole genome shotgun (WGS) entry which is preliminary data.</text>
</comment>
<reference evidence="1" key="1">
    <citation type="journal article" date="2015" name="Nature">
        <title>Complex archaea that bridge the gap between prokaryotes and eukaryotes.</title>
        <authorList>
            <person name="Spang A."/>
            <person name="Saw J.H."/>
            <person name="Jorgensen S.L."/>
            <person name="Zaremba-Niedzwiedzka K."/>
            <person name="Martijn J."/>
            <person name="Lind A.E."/>
            <person name="van Eijk R."/>
            <person name="Schleper C."/>
            <person name="Guy L."/>
            <person name="Ettema T.J."/>
        </authorList>
    </citation>
    <scope>NUCLEOTIDE SEQUENCE</scope>
</reference>
<proteinExistence type="predicted"/>
<sequence>MLVTKTRQPLATNDIEAIDVAQLVISELTHPEYRTLYEDWEKWRRTYESGDEYIEYYLKKFSTRENEADFSTRKEVTYVPAFAKAAVNDVKDAIFQRIADVARGGGPQTYQDGVKGLKGGVDLAGTTMNSFIGTTILPELLMMSRVGVFVDMPELPGETLSDQQGTRPYIYHYPIEAILNWDIDVKNNKTYKKLLLRDDIYKICDITGLPNGVLKRYRYMWVQDNVVLVQFFNENSKPIDRFGNDGIDVIELDIPIIPFVLFEISDSLLSDVANYQIALLNLASSDILYSLKSNFPFYIEPFDPRADNLFRRPVGHETPQADETSVQIVQGGERADAIVAKNYEVEVGATTGRRIPKGLDYPTFIHPSSEPLKASMAKQDELKKDIRMLVKLAVSSLSPKMASAESKDFDERGLEAGLSAIGLELEQGERLIAQYWQMYGTTKSTVTPTVKYPQKYSLQSDRDRRQEAKDILDVAKEVPSVIFKRESVKQAAIITLGAKVTHEKLKEIEEEIDDVDVVVNPEELHRDIELGLIDLEAKNLYFASTLPFVLP</sequence>